<reference evidence="3 4" key="1">
    <citation type="submission" date="2020-02" db="EMBL/GenBank/DDBJ databases">
        <authorList>
            <person name="Ma Q."/>
            <person name="Huang Y."/>
            <person name="Song X."/>
            <person name="Pei D."/>
        </authorList>
    </citation>
    <scope>NUCLEOTIDE SEQUENCE [LARGE SCALE GENOMIC DNA]</scope>
    <source>
        <strain evidence="3">Sxm20200214</strain>
        <tissue evidence="3">Leaf</tissue>
    </source>
</reference>
<feature type="region of interest" description="Disordered" evidence="2">
    <location>
        <begin position="100"/>
        <end position="303"/>
    </location>
</feature>
<feature type="compositionally biased region" description="Polar residues" evidence="2">
    <location>
        <begin position="537"/>
        <end position="548"/>
    </location>
</feature>
<evidence type="ECO:0000313" key="3">
    <source>
        <dbReference type="EMBL" id="KAG2314758.1"/>
    </source>
</evidence>
<proteinExistence type="predicted"/>
<feature type="compositionally biased region" description="Basic and acidic residues" evidence="2">
    <location>
        <begin position="261"/>
        <end position="279"/>
    </location>
</feature>
<evidence type="ECO:0000256" key="2">
    <source>
        <dbReference type="SAM" id="MobiDB-lite"/>
    </source>
</evidence>
<evidence type="ECO:0000313" key="4">
    <source>
        <dbReference type="Proteomes" id="UP000886595"/>
    </source>
</evidence>
<name>A0A8X7VPF9_BRACI</name>
<feature type="compositionally biased region" description="Basic and acidic residues" evidence="2">
    <location>
        <begin position="239"/>
        <end position="253"/>
    </location>
</feature>
<feature type="region of interest" description="Disordered" evidence="2">
    <location>
        <begin position="527"/>
        <end position="549"/>
    </location>
</feature>
<sequence length="740" mass="81940">MQLITRTLELTPKIFWQVLASSPPADRIIGETSRIGEYVDPSIGLPNEWVSDLVPFIIPGKKKRLSLFTRAEQKEINQARAMKALPDLSLVAADQLGFKVDDPKKREGPSEPKKADMAQTAIVEPEAEKAKKKLKRKRKRQESEVQENLGEEHAVEAPVGGSSKKKKKKKKPKKKNLTKHKPSSVGSGELYDLARSGGSQDHAASVPTSCHRPDEDEAVTSLIRAKKKRKTAGENPHVTSEDHEDSSKGRQEDLEGSIDARLSERRDEEDHAVQLEKSPEMLQSRVSGGSETRVSGSPKATLPDRVNFEFDRELPLTCCPDECARLVRQIKGRPDELPELGDLAFKDDYKVAARSSVRSQGDWNALVEKYDTALKRALTRVGEREEEIRVARLDHQSSLQTVIREKEEAMAREKSLRRELEERNASAEAESRLSRESIERLEQVVGKLEREKKFLEKDKAATSQGSLLGRYLKDLAQTIEPSVAQGTVEPSVHLETVKPSIRQGTPYTDQEIASADRVLSCEVTADPTASRDGLSAGSMTAPTDQTALPVSPLSGVQAKVFEVTDSSSPDLSGSGADEDCSGTRQGEEDPPLYADQVPMMNEDPPAPTFGRVSGSEEADASLKEEIIKNELVVITESESEDETPDEKATPKEDNVLRADKALQATKYCLNLSHTKSINTEYQVPVKSIIDDPYKEWSSEADIDWVDETNDMAVCSRICLSRWLQGSYYSCSPRSRRAVGS</sequence>
<feature type="coiled-coil region" evidence="1">
    <location>
        <begin position="399"/>
        <end position="458"/>
    </location>
</feature>
<accession>A0A8X7VPF9</accession>
<feature type="compositionally biased region" description="Basic residues" evidence="2">
    <location>
        <begin position="130"/>
        <end position="140"/>
    </location>
</feature>
<comment type="caution">
    <text evidence="3">The sequence shown here is derived from an EMBL/GenBank/DDBJ whole genome shotgun (WGS) entry which is preliminary data.</text>
</comment>
<feature type="region of interest" description="Disordered" evidence="2">
    <location>
        <begin position="564"/>
        <end position="591"/>
    </location>
</feature>
<protein>
    <submittedName>
        <fullName evidence="3">Uncharacterized protein</fullName>
    </submittedName>
</protein>
<dbReference type="Proteomes" id="UP000886595">
    <property type="component" value="Unassembled WGS sequence"/>
</dbReference>
<feature type="compositionally biased region" description="Polar residues" evidence="2">
    <location>
        <begin position="284"/>
        <end position="295"/>
    </location>
</feature>
<keyword evidence="1" id="KW-0175">Coiled coil</keyword>
<feature type="compositionally biased region" description="Basic residues" evidence="2">
    <location>
        <begin position="163"/>
        <end position="182"/>
    </location>
</feature>
<feature type="compositionally biased region" description="Basic and acidic residues" evidence="2">
    <location>
        <begin position="100"/>
        <end position="116"/>
    </location>
</feature>
<organism evidence="3 4">
    <name type="scientific">Brassica carinata</name>
    <name type="common">Ethiopian mustard</name>
    <name type="synonym">Abyssinian cabbage</name>
    <dbReference type="NCBI Taxonomy" id="52824"/>
    <lineage>
        <taxon>Eukaryota</taxon>
        <taxon>Viridiplantae</taxon>
        <taxon>Streptophyta</taxon>
        <taxon>Embryophyta</taxon>
        <taxon>Tracheophyta</taxon>
        <taxon>Spermatophyta</taxon>
        <taxon>Magnoliopsida</taxon>
        <taxon>eudicotyledons</taxon>
        <taxon>Gunneridae</taxon>
        <taxon>Pentapetalae</taxon>
        <taxon>rosids</taxon>
        <taxon>malvids</taxon>
        <taxon>Brassicales</taxon>
        <taxon>Brassicaceae</taxon>
        <taxon>Brassiceae</taxon>
        <taxon>Brassica</taxon>
    </lineage>
</organism>
<gene>
    <name evidence="3" type="ORF">Bca52824_017880</name>
</gene>
<evidence type="ECO:0000256" key="1">
    <source>
        <dbReference type="SAM" id="Coils"/>
    </source>
</evidence>
<dbReference type="EMBL" id="JAAMPC010000004">
    <property type="protein sequence ID" value="KAG2314758.1"/>
    <property type="molecule type" value="Genomic_DNA"/>
</dbReference>
<dbReference type="AlphaFoldDB" id="A0A8X7VPF9"/>
<keyword evidence="4" id="KW-1185">Reference proteome</keyword>